<dbReference type="InterPro" id="IPR047153">
    <property type="entry name" value="TRIM45/56/19-like"/>
</dbReference>
<feature type="domain" description="B box-type" evidence="5">
    <location>
        <begin position="59"/>
        <end position="100"/>
    </location>
</feature>
<dbReference type="CDD" id="cd19756">
    <property type="entry name" value="Bbox2"/>
    <property type="match status" value="1"/>
</dbReference>
<dbReference type="Pfam" id="PF00643">
    <property type="entry name" value="zf-B_box"/>
    <property type="match status" value="1"/>
</dbReference>
<dbReference type="Gene3D" id="2.120.10.30">
    <property type="entry name" value="TolB, C-terminal domain"/>
    <property type="match status" value="1"/>
</dbReference>
<dbReference type="GO" id="GO:0008270">
    <property type="term" value="F:zinc ion binding"/>
    <property type="evidence" value="ECO:0007669"/>
    <property type="project" value="UniProtKB-KW"/>
</dbReference>
<dbReference type="PANTHER" id="PTHR25462">
    <property type="entry name" value="BONUS, ISOFORM C-RELATED"/>
    <property type="match status" value="1"/>
</dbReference>
<dbReference type="OrthoDB" id="6126894at2759"/>
<protein>
    <submittedName>
        <fullName evidence="7 8">Tripartite motif-containing protein 3-like</fullName>
    </submittedName>
</protein>
<sequence>MSRAQDAVRCSLCSEVVVIHCKSCDVNLCGQCVKPHIDRNLSIKHEILPFTSELFDPEAEVQKCKDHPKQPCDLYCQDCNVPICSRCLTGNHKRHGAVDLEEICTTTRTMVKEDLEELKNFQKEYEKIVKSLKMKAQKYTEHCKQEKSSLQKIKQIWHETIDRSIQIIEKRLDGMLEEDMKCYQDNIEEIQRALERVTKSLKRNENLLRNDNSFTLLEYESEVEELRLVPARRDIKPPSLHPKDVQEEAVVQQLVSLESSVRSSLPGFTISKTGQVCTVSTRVLVEEHTLLATIKTECSKLKGIQCESKERVWVYGEDEKLRLLDKSGSMLNCVTAISGNSQKDIALNKDGEIAFSHKTEECIYLVRNNKMEKLFCTPGWIPYGVSFNVDGELMVCMRRNDHMESKVGIYREGNLKKEIQFDETGKPLFSASRNNMYITENGNSDICVSDWNACAVIVTKKDGEFRFRYTGNLSRSFKEFYPHGIDTDSYCRILVVDRDNHCVHVIDRNGKFLCFIACTLHDPFVLSVDSEENLWVGECDTGCIKVIKYLD</sequence>
<dbReference type="InterPro" id="IPR001258">
    <property type="entry name" value="NHL_repeat"/>
</dbReference>
<evidence type="ECO:0000256" key="2">
    <source>
        <dbReference type="PROSITE-ProRule" id="PRU00024"/>
    </source>
</evidence>
<evidence type="ECO:0000259" key="5">
    <source>
        <dbReference type="PROSITE" id="PS50119"/>
    </source>
</evidence>
<keyword evidence="6" id="KW-1185">Reference proteome</keyword>
<dbReference type="PROSITE" id="PS50119">
    <property type="entry name" value="ZF_BBOX"/>
    <property type="match status" value="2"/>
</dbReference>
<feature type="domain" description="B box-type" evidence="5">
    <location>
        <begin position="5"/>
        <end position="50"/>
    </location>
</feature>
<feature type="coiled-coil region" evidence="4">
    <location>
        <begin position="180"/>
        <end position="210"/>
    </location>
</feature>
<dbReference type="RefSeq" id="XP_022304368.1">
    <property type="nucleotide sequence ID" value="XM_022448660.1"/>
</dbReference>
<evidence type="ECO:0000313" key="7">
    <source>
        <dbReference type="RefSeq" id="XP_022304360.1"/>
    </source>
</evidence>
<dbReference type="AlphaFoldDB" id="A0A8B8BM08"/>
<dbReference type="SUPFAM" id="SSF101898">
    <property type="entry name" value="NHL repeat"/>
    <property type="match status" value="1"/>
</dbReference>
<reference evidence="6" key="1">
    <citation type="submission" date="2024-06" db="UniProtKB">
        <authorList>
            <consortium name="RefSeq"/>
        </authorList>
    </citation>
    <scope>NUCLEOTIDE SEQUENCE [LARGE SCALE GENOMIC DNA]</scope>
    <source>
        <tissue evidence="8">Whole sample</tissue>
    </source>
</reference>
<dbReference type="RefSeq" id="XP_022304360.1">
    <property type="nucleotide sequence ID" value="XM_022448652.1"/>
</dbReference>
<dbReference type="Gene3D" id="3.30.160.60">
    <property type="entry name" value="Classic Zinc Finger"/>
    <property type="match status" value="1"/>
</dbReference>
<keyword evidence="2" id="KW-0863">Zinc-finger</keyword>
<name>A0A8B8BM08_CRAVI</name>
<dbReference type="SMART" id="SM00336">
    <property type="entry name" value="BBOX"/>
    <property type="match status" value="2"/>
</dbReference>
<evidence type="ECO:0000313" key="6">
    <source>
        <dbReference type="Proteomes" id="UP000694844"/>
    </source>
</evidence>
<dbReference type="KEGG" id="cvn:111111586"/>
<dbReference type="GO" id="GO:0061630">
    <property type="term" value="F:ubiquitin protein ligase activity"/>
    <property type="evidence" value="ECO:0007669"/>
    <property type="project" value="TreeGrafter"/>
</dbReference>
<dbReference type="Proteomes" id="UP000694844">
    <property type="component" value="Chromosome 1"/>
</dbReference>
<proteinExistence type="predicted"/>
<evidence type="ECO:0000313" key="8">
    <source>
        <dbReference type="RefSeq" id="XP_022304368.1"/>
    </source>
</evidence>
<dbReference type="SUPFAM" id="SSF57845">
    <property type="entry name" value="B-box zinc-binding domain"/>
    <property type="match status" value="1"/>
</dbReference>
<evidence type="ECO:0000256" key="4">
    <source>
        <dbReference type="SAM" id="Coils"/>
    </source>
</evidence>
<gene>
    <name evidence="7 8" type="primary">LOC111111586</name>
</gene>
<evidence type="ECO:0000256" key="3">
    <source>
        <dbReference type="PROSITE-ProRule" id="PRU00504"/>
    </source>
</evidence>
<dbReference type="InterPro" id="IPR011042">
    <property type="entry name" value="6-blade_b-propeller_TolB-like"/>
</dbReference>
<keyword evidence="2" id="KW-0479">Metal-binding</keyword>
<dbReference type="InterPro" id="IPR000315">
    <property type="entry name" value="Znf_B-box"/>
</dbReference>
<dbReference type="PANTHER" id="PTHR25462:SF306">
    <property type="entry name" value="TRIPARTITE MOTIF CONTAINING 9"/>
    <property type="match status" value="1"/>
</dbReference>
<reference evidence="7" key="2">
    <citation type="submission" date="2025-04" db="UniProtKB">
        <authorList>
            <consortium name="RefSeq"/>
        </authorList>
    </citation>
    <scope>IDENTIFICATION</scope>
    <source>
        <tissue evidence="7">Whole sample</tissue>
    </source>
</reference>
<evidence type="ECO:0000256" key="1">
    <source>
        <dbReference type="ARBA" id="ARBA00022737"/>
    </source>
</evidence>
<organism evidence="6 7">
    <name type="scientific">Crassostrea virginica</name>
    <name type="common">Eastern oyster</name>
    <dbReference type="NCBI Taxonomy" id="6565"/>
    <lineage>
        <taxon>Eukaryota</taxon>
        <taxon>Metazoa</taxon>
        <taxon>Spiralia</taxon>
        <taxon>Lophotrochozoa</taxon>
        <taxon>Mollusca</taxon>
        <taxon>Bivalvia</taxon>
        <taxon>Autobranchia</taxon>
        <taxon>Pteriomorphia</taxon>
        <taxon>Ostreida</taxon>
        <taxon>Ostreoidea</taxon>
        <taxon>Ostreidae</taxon>
        <taxon>Crassostrea</taxon>
    </lineage>
</organism>
<keyword evidence="4" id="KW-0175">Coiled coil</keyword>
<keyword evidence="2" id="KW-0862">Zinc</keyword>
<keyword evidence="1" id="KW-0677">Repeat</keyword>
<feature type="repeat" description="NHL" evidence="3">
    <location>
        <begin position="481"/>
        <end position="509"/>
    </location>
</feature>
<accession>A0A8B8BM08</accession>
<dbReference type="PROSITE" id="PS51125">
    <property type="entry name" value="NHL"/>
    <property type="match status" value="1"/>
</dbReference>
<dbReference type="GeneID" id="111111586"/>